<feature type="active site" evidence="9">
    <location>
        <position position="118"/>
    </location>
</feature>
<dbReference type="InterPro" id="IPR001872">
    <property type="entry name" value="Peptidase_A8"/>
</dbReference>
<comment type="caution">
    <text evidence="9">Lacks conserved residue(s) required for the propagation of feature annotation.</text>
</comment>
<dbReference type="PRINTS" id="PR00781">
    <property type="entry name" value="LIPOSIGPTASE"/>
</dbReference>
<feature type="transmembrane region" description="Helical" evidence="9">
    <location>
        <begin position="127"/>
        <end position="150"/>
    </location>
</feature>
<evidence type="ECO:0000256" key="4">
    <source>
        <dbReference type="ARBA" id="ARBA00022692"/>
    </source>
</evidence>
<feature type="region of interest" description="Disordered" evidence="11">
    <location>
        <begin position="158"/>
        <end position="204"/>
    </location>
</feature>
<dbReference type="GO" id="GO:0006508">
    <property type="term" value="P:proteolysis"/>
    <property type="evidence" value="ECO:0007669"/>
    <property type="project" value="UniProtKB-KW"/>
</dbReference>
<protein>
    <recommendedName>
        <fullName evidence="9">Lipoprotein signal peptidase</fullName>
        <ecNumber evidence="9">3.4.23.36</ecNumber>
    </recommendedName>
    <alternativeName>
        <fullName evidence="9">Prolipoprotein signal peptidase</fullName>
    </alternativeName>
    <alternativeName>
        <fullName evidence="9">Signal peptidase II</fullName>
        <shortName evidence="9">SPase II</shortName>
    </alternativeName>
</protein>
<dbReference type="NCBIfam" id="TIGR00077">
    <property type="entry name" value="lspA"/>
    <property type="match status" value="1"/>
</dbReference>
<keyword evidence="3 9" id="KW-0645">Protease</keyword>
<dbReference type="AlphaFoldDB" id="A0A022KVT0"/>
<evidence type="ECO:0000256" key="2">
    <source>
        <dbReference type="ARBA" id="ARBA00022475"/>
    </source>
</evidence>
<evidence type="ECO:0000256" key="5">
    <source>
        <dbReference type="ARBA" id="ARBA00022750"/>
    </source>
</evidence>
<evidence type="ECO:0000256" key="3">
    <source>
        <dbReference type="ARBA" id="ARBA00022670"/>
    </source>
</evidence>
<feature type="active site" evidence="9">
    <location>
        <position position="132"/>
    </location>
</feature>
<evidence type="ECO:0000256" key="1">
    <source>
        <dbReference type="ARBA" id="ARBA00006139"/>
    </source>
</evidence>
<dbReference type="Pfam" id="PF01252">
    <property type="entry name" value="Peptidase_A8"/>
    <property type="match status" value="1"/>
</dbReference>
<sequence>MLTGVGVLAAVLAIVDQVTKNWAEANLPLLEPQPFLGEILQLTLLYNSGAAWGMGSEITPVVTCLQIVIAIGVVVFALKAVRSAWYTLAMGLILGGALGNIHDRLLRPPGPFRGEVVDFLQLPNWPVFNVADMAVVGGAILVVLLGVIGVPADPAADAAREDAAESPAAGSRVNDDAHGTDHGGHTDHTDHGEHEDRSVQEDPR</sequence>
<dbReference type="STRING" id="1249481.D641_0105105"/>
<feature type="transmembrane region" description="Helical" evidence="9">
    <location>
        <begin position="58"/>
        <end position="78"/>
    </location>
</feature>
<comment type="catalytic activity">
    <reaction evidence="9">
        <text>Release of signal peptides from bacterial membrane prolipoproteins. Hydrolyzes -Xaa-Yaa-Zaa-|-(S,diacylglyceryl)Cys-, in which Xaa is hydrophobic (preferably Leu), and Yaa (Ala or Ser) and Zaa (Gly or Ala) have small, neutral side chains.</text>
        <dbReference type="EC" id="3.4.23.36"/>
    </reaction>
</comment>
<evidence type="ECO:0000256" key="9">
    <source>
        <dbReference type="HAMAP-Rule" id="MF_00161"/>
    </source>
</evidence>
<keyword evidence="5 9" id="KW-0064">Aspartyl protease</keyword>
<evidence type="ECO:0000256" key="10">
    <source>
        <dbReference type="RuleBase" id="RU004181"/>
    </source>
</evidence>
<feature type="compositionally biased region" description="Basic and acidic residues" evidence="11">
    <location>
        <begin position="173"/>
        <end position="204"/>
    </location>
</feature>
<keyword evidence="7 9" id="KW-1133">Transmembrane helix</keyword>
<dbReference type="PANTHER" id="PTHR33695:SF1">
    <property type="entry name" value="LIPOPROTEIN SIGNAL PEPTIDASE"/>
    <property type="match status" value="1"/>
</dbReference>
<comment type="function">
    <text evidence="9">This protein specifically catalyzes the removal of signal peptides from prolipoproteins.</text>
</comment>
<dbReference type="PANTHER" id="PTHR33695">
    <property type="entry name" value="LIPOPROTEIN SIGNAL PEPTIDASE"/>
    <property type="match status" value="1"/>
</dbReference>
<keyword evidence="4 9" id="KW-0812">Transmembrane</keyword>
<dbReference type="EMBL" id="AORC01000005">
    <property type="protein sequence ID" value="EYT50160.1"/>
    <property type="molecule type" value="Genomic_DNA"/>
</dbReference>
<dbReference type="Proteomes" id="UP000019754">
    <property type="component" value="Unassembled WGS sequence"/>
</dbReference>
<dbReference type="GO" id="GO:0005886">
    <property type="term" value="C:plasma membrane"/>
    <property type="evidence" value="ECO:0007669"/>
    <property type="project" value="UniProtKB-SubCell"/>
</dbReference>
<keyword evidence="2 9" id="KW-1003">Cell membrane</keyword>
<organism evidence="12 13">
    <name type="scientific">Brachybacterium muris UCD-AY4</name>
    <dbReference type="NCBI Taxonomy" id="1249481"/>
    <lineage>
        <taxon>Bacteria</taxon>
        <taxon>Bacillati</taxon>
        <taxon>Actinomycetota</taxon>
        <taxon>Actinomycetes</taxon>
        <taxon>Micrococcales</taxon>
        <taxon>Dermabacteraceae</taxon>
        <taxon>Brachybacterium</taxon>
    </lineage>
</organism>
<proteinExistence type="inferred from homology"/>
<dbReference type="GO" id="GO:0004190">
    <property type="term" value="F:aspartic-type endopeptidase activity"/>
    <property type="evidence" value="ECO:0007669"/>
    <property type="project" value="UniProtKB-UniRule"/>
</dbReference>
<comment type="similarity">
    <text evidence="1 9 10">Belongs to the peptidase A8 family.</text>
</comment>
<comment type="subcellular location">
    <subcellularLocation>
        <location evidence="9">Cell membrane</location>
        <topology evidence="9">Multi-pass membrane protein</topology>
    </subcellularLocation>
</comment>
<keyword evidence="8 9" id="KW-0472">Membrane</keyword>
<keyword evidence="6 9" id="KW-0378">Hydrolase</keyword>
<comment type="caution">
    <text evidence="12">The sequence shown here is derived from an EMBL/GenBank/DDBJ whole genome shotgun (WGS) entry which is preliminary data.</text>
</comment>
<dbReference type="HOGENOM" id="CLU_083252_2_2_11"/>
<reference evidence="12 13" key="1">
    <citation type="journal article" date="2013" name="Genome Announc.">
        <title>Draft genome sequence of an Actinobacterium, Brachybacterium muris strain UCD-AY4.</title>
        <authorList>
            <person name="Lo J.R."/>
            <person name="Lang J.M."/>
            <person name="Darling A.E."/>
            <person name="Eisen J.A."/>
            <person name="Coil D.A."/>
        </authorList>
    </citation>
    <scope>NUCLEOTIDE SEQUENCE [LARGE SCALE GENOMIC DNA]</scope>
    <source>
        <strain evidence="12 13">UCD-AY4</strain>
    </source>
</reference>
<evidence type="ECO:0000313" key="12">
    <source>
        <dbReference type="EMBL" id="EYT50160.1"/>
    </source>
</evidence>
<accession>A0A022KVT0</accession>
<dbReference type="HAMAP" id="MF_00161">
    <property type="entry name" value="LspA"/>
    <property type="match status" value="1"/>
</dbReference>
<evidence type="ECO:0000313" key="13">
    <source>
        <dbReference type="Proteomes" id="UP000019754"/>
    </source>
</evidence>
<dbReference type="EC" id="3.4.23.36" evidence="9"/>
<evidence type="ECO:0000256" key="7">
    <source>
        <dbReference type="ARBA" id="ARBA00022989"/>
    </source>
</evidence>
<name>A0A022KVT0_9MICO</name>
<evidence type="ECO:0000256" key="8">
    <source>
        <dbReference type="ARBA" id="ARBA00023136"/>
    </source>
</evidence>
<feature type="transmembrane region" description="Helical" evidence="9">
    <location>
        <begin position="85"/>
        <end position="102"/>
    </location>
</feature>
<evidence type="ECO:0000256" key="6">
    <source>
        <dbReference type="ARBA" id="ARBA00022801"/>
    </source>
</evidence>
<keyword evidence="13" id="KW-1185">Reference proteome</keyword>
<dbReference type="UniPathway" id="UPA00665"/>
<evidence type="ECO:0000256" key="11">
    <source>
        <dbReference type="SAM" id="MobiDB-lite"/>
    </source>
</evidence>
<gene>
    <name evidence="9" type="primary">lspA</name>
    <name evidence="12" type="ORF">D641_0105105</name>
</gene>
<comment type="pathway">
    <text evidence="9">Protein modification; lipoprotein biosynthesis (signal peptide cleavage).</text>
</comment>